<sequence length="105" mass="12158">MFKIKQACSRKLHLNCQVQFELNVSRSRAGNIKQCSFDCERLLEAGTFRSKLQQVHAERGSQCIIAQEESFCLSLPCDQVRKKTTQLFHGKLLLVKWMPLFLTLK</sequence>
<gene>
    <name evidence="1" type="ORF">GOODEAATRI_034065</name>
</gene>
<comment type="caution">
    <text evidence="1">The sequence shown here is derived from an EMBL/GenBank/DDBJ whole genome shotgun (WGS) entry which is preliminary data.</text>
</comment>
<name>A0ABV0PA02_9TELE</name>
<accession>A0ABV0PA02</accession>
<evidence type="ECO:0000313" key="2">
    <source>
        <dbReference type="Proteomes" id="UP001476798"/>
    </source>
</evidence>
<dbReference type="EMBL" id="JAHRIO010067887">
    <property type="protein sequence ID" value="MEQ2180259.1"/>
    <property type="molecule type" value="Genomic_DNA"/>
</dbReference>
<organism evidence="1 2">
    <name type="scientific">Goodea atripinnis</name>
    <dbReference type="NCBI Taxonomy" id="208336"/>
    <lineage>
        <taxon>Eukaryota</taxon>
        <taxon>Metazoa</taxon>
        <taxon>Chordata</taxon>
        <taxon>Craniata</taxon>
        <taxon>Vertebrata</taxon>
        <taxon>Euteleostomi</taxon>
        <taxon>Actinopterygii</taxon>
        <taxon>Neopterygii</taxon>
        <taxon>Teleostei</taxon>
        <taxon>Neoteleostei</taxon>
        <taxon>Acanthomorphata</taxon>
        <taxon>Ovalentaria</taxon>
        <taxon>Atherinomorphae</taxon>
        <taxon>Cyprinodontiformes</taxon>
        <taxon>Goodeidae</taxon>
        <taxon>Goodea</taxon>
    </lineage>
</organism>
<dbReference type="Proteomes" id="UP001476798">
    <property type="component" value="Unassembled WGS sequence"/>
</dbReference>
<keyword evidence="2" id="KW-1185">Reference proteome</keyword>
<protein>
    <submittedName>
        <fullName evidence="1">Uncharacterized protein</fullName>
    </submittedName>
</protein>
<proteinExistence type="predicted"/>
<reference evidence="1 2" key="1">
    <citation type="submission" date="2021-06" db="EMBL/GenBank/DDBJ databases">
        <authorList>
            <person name="Palmer J.M."/>
        </authorList>
    </citation>
    <scope>NUCLEOTIDE SEQUENCE [LARGE SCALE GENOMIC DNA]</scope>
    <source>
        <strain evidence="1 2">GA_2019</strain>
        <tissue evidence="1">Muscle</tissue>
    </source>
</reference>
<evidence type="ECO:0000313" key="1">
    <source>
        <dbReference type="EMBL" id="MEQ2180259.1"/>
    </source>
</evidence>